<protein>
    <submittedName>
        <fullName evidence="2">Uncharacterized protein</fullName>
    </submittedName>
</protein>
<proteinExistence type="predicted"/>
<keyword evidence="3" id="KW-1185">Reference proteome</keyword>
<accession>A0ABP0M319</accession>
<dbReference type="Proteomes" id="UP001642484">
    <property type="component" value="Unassembled WGS sequence"/>
</dbReference>
<evidence type="ECO:0000256" key="1">
    <source>
        <dbReference type="SAM" id="MobiDB-lite"/>
    </source>
</evidence>
<organism evidence="2 3">
    <name type="scientific">Durusdinium trenchii</name>
    <dbReference type="NCBI Taxonomy" id="1381693"/>
    <lineage>
        <taxon>Eukaryota</taxon>
        <taxon>Sar</taxon>
        <taxon>Alveolata</taxon>
        <taxon>Dinophyceae</taxon>
        <taxon>Suessiales</taxon>
        <taxon>Symbiodiniaceae</taxon>
        <taxon>Durusdinium</taxon>
    </lineage>
</organism>
<sequence length="201" mass="21756">MALIDYYMLGDLPLQRTSVNEELEHSRGSGSTSPPSPGPPMCSEASLASMSTQSSSSQVRQNVVKPRLSKKVTKSPSIIVPKDTSAARGPLQYFYRLLQWGTGICSLAQPAPPKAVRKASSNGSTASSTGASPLPSPTRPLTAAEPLDDLRKRPYANRFIQFSLEMDSEVSPASRAWLAPSQRRVQRLKDSKVLRDSNLKG</sequence>
<comment type="caution">
    <text evidence="2">The sequence shown here is derived from an EMBL/GenBank/DDBJ whole genome shotgun (WGS) entry which is preliminary data.</text>
</comment>
<reference evidence="2 3" key="1">
    <citation type="submission" date="2024-02" db="EMBL/GenBank/DDBJ databases">
        <authorList>
            <person name="Chen Y."/>
            <person name="Shah S."/>
            <person name="Dougan E. K."/>
            <person name="Thang M."/>
            <person name="Chan C."/>
        </authorList>
    </citation>
    <scope>NUCLEOTIDE SEQUENCE [LARGE SCALE GENOMIC DNA]</scope>
</reference>
<feature type="compositionally biased region" description="Low complexity" evidence="1">
    <location>
        <begin position="119"/>
        <end position="133"/>
    </location>
</feature>
<name>A0ABP0M319_9DINO</name>
<feature type="region of interest" description="Disordered" evidence="1">
    <location>
        <begin position="114"/>
        <end position="148"/>
    </location>
</feature>
<evidence type="ECO:0000313" key="3">
    <source>
        <dbReference type="Proteomes" id="UP001642484"/>
    </source>
</evidence>
<feature type="compositionally biased region" description="Low complexity" evidence="1">
    <location>
        <begin position="43"/>
        <end position="57"/>
    </location>
</feature>
<evidence type="ECO:0000313" key="2">
    <source>
        <dbReference type="EMBL" id="CAK9045884.1"/>
    </source>
</evidence>
<feature type="region of interest" description="Disordered" evidence="1">
    <location>
        <begin position="18"/>
        <end position="76"/>
    </location>
</feature>
<dbReference type="EMBL" id="CAXAMN010015469">
    <property type="protein sequence ID" value="CAK9045884.1"/>
    <property type="molecule type" value="Genomic_DNA"/>
</dbReference>
<gene>
    <name evidence="2" type="ORF">CCMP2556_LOCUS23909</name>
</gene>